<gene>
    <name evidence="5" type="ORF">Tco_1110616</name>
</gene>
<keyword evidence="1" id="KW-0064">Aspartyl protease</keyword>
<sequence>MLPRLRARAGGVQKIGSKLLNSCEPARPADKNAASKDRLYTDDLNQLNFSSYLGLVTKIGLFPAVLSIRNLDPFRNLSGKMTNTQTPPHATVVVNTTNAPVTNTMANHAERPEKFNGQNFKRWQQNMFFYLTTLGLARFLKETVPQVEPPAEGQSSNAQAVQAVEAWKHSDFLCHNYDLNGLIDHLYNVYCKTTTAKELWESLEPKYKTEDAGTKKFVVARFLDYKMVDLKNVISQVQDLQVLIHDIHAEGMTLSKTFQAIAIIEKLPPSWVDFKNYLEHKRKDMSVEDLVVHLRIEEDNRLAQKDTYTPDSAKANLVEHAGSSSRSNPKVKGKDKRKNDKKSKGKSEYLAPKAEIVKQNFQGICYNCDQPGHRAANCKMPKRVNPRQANMVNDDVDMIAMVSDVCAMISEVNLVGTNHGGWWIDIGATRHVCADKSMFHSFRAVDNGQKLYMGNFATADIKGEGDVVLKMTSKKELKLTNVLYVSEIRKNLGYAMNDMFKLNVMVANNEINKMNYFAYLIESSSVWHARLGHGKVILTAIYLLNKIPRKEKEETPYELWMGRKPSYQYLRVWGCLAKVVVPTPKAQKIGPKSVDCIFIGYATNSSDYRFIVHESKNPDIQKNTVMESRNASLFEHIFPCLSKETGSSAILDDEVVQDKRQRDDNDLQDERHDQTEEEEVEPRRSKRTRNEKSFGLDFVSFMVENEPTCYREADTSSGYVILCIYVDDMLIVGSNDKMIKSTKDLLKSKFDMKDMGLADVILGIKIIRTQNGLELSQSHYVDKILNTHNAGDSGQARTPIDTSMHLSKNRGLGVAQLEYSRIIGMLMYLMTGTRPDLAYAISRLSRYTSNPSYAHWEAITRVLHYLRYSRDYGLHYDRHPAVIEGYSDANWISDIKDSRSTSGYVFTLGGAAISWKSSKQTVIAKSTMESEFIALDKCGEEAEWLRQFVEDIPRWPKPVTVISIHCDSKSAMGRAKSTMYNGKSRYIRRRHNSIRQLLSTGVISIDYVASKDNIADPFTKGLSRELV</sequence>
<reference evidence="5" key="1">
    <citation type="journal article" date="2022" name="Int. J. Mol. Sci.">
        <title>Draft Genome of Tanacetum Coccineum: Genomic Comparison of Closely Related Tanacetum-Family Plants.</title>
        <authorList>
            <person name="Yamashiro T."/>
            <person name="Shiraishi A."/>
            <person name="Nakayama K."/>
            <person name="Satake H."/>
        </authorList>
    </citation>
    <scope>NUCLEOTIDE SEQUENCE</scope>
</reference>
<dbReference type="SUPFAM" id="SSF56672">
    <property type="entry name" value="DNA/RNA polymerases"/>
    <property type="match status" value="1"/>
</dbReference>
<evidence type="ECO:0000256" key="2">
    <source>
        <dbReference type="PROSITE-ProRule" id="PRU00047"/>
    </source>
</evidence>
<dbReference type="InterPro" id="IPR054722">
    <property type="entry name" value="PolX-like_BBD"/>
</dbReference>
<feature type="region of interest" description="Disordered" evidence="3">
    <location>
        <begin position="317"/>
        <end position="349"/>
    </location>
</feature>
<dbReference type="Pfam" id="PF14223">
    <property type="entry name" value="Retrotran_gag_2"/>
    <property type="match status" value="1"/>
</dbReference>
<dbReference type="Pfam" id="PF00098">
    <property type="entry name" value="zf-CCHC"/>
    <property type="match status" value="1"/>
</dbReference>
<feature type="region of interest" description="Disordered" evidence="3">
    <location>
        <begin position="652"/>
        <end position="688"/>
    </location>
</feature>
<name>A0ABQ5IJD7_9ASTR</name>
<dbReference type="SMART" id="SM00343">
    <property type="entry name" value="ZnF_C2HC"/>
    <property type="match status" value="1"/>
</dbReference>
<keyword evidence="1" id="KW-0645">Protease</keyword>
<keyword evidence="2" id="KW-0862">Zinc</keyword>
<dbReference type="InterPro" id="IPR001878">
    <property type="entry name" value="Znf_CCHC"/>
</dbReference>
<evidence type="ECO:0000313" key="5">
    <source>
        <dbReference type="EMBL" id="GJU00278.1"/>
    </source>
</evidence>
<feature type="compositionally biased region" description="Basic residues" evidence="3">
    <location>
        <begin position="329"/>
        <end position="344"/>
    </location>
</feature>
<keyword evidence="6" id="KW-1185">Reference proteome</keyword>
<dbReference type="InterPro" id="IPR013103">
    <property type="entry name" value="RVT_2"/>
</dbReference>
<dbReference type="PANTHER" id="PTHR47592">
    <property type="entry name" value="PBF68 PROTEIN"/>
    <property type="match status" value="1"/>
</dbReference>
<keyword evidence="2" id="KW-0863">Zinc-finger</keyword>
<dbReference type="CDD" id="cd09272">
    <property type="entry name" value="RNase_HI_RT_Ty1"/>
    <property type="match status" value="1"/>
</dbReference>
<dbReference type="PANTHER" id="PTHR47592:SF27">
    <property type="entry name" value="OS08G0421700 PROTEIN"/>
    <property type="match status" value="1"/>
</dbReference>
<dbReference type="Pfam" id="PF07727">
    <property type="entry name" value="RVT_2"/>
    <property type="match status" value="1"/>
</dbReference>
<feature type="non-terminal residue" evidence="5">
    <location>
        <position position="1027"/>
    </location>
</feature>
<reference evidence="5" key="2">
    <citation type="submission" date="2022-01" db="EMBL/GenBank/DDBJ databases">
        <authorList>
            <person name="Yamashiro T."/>
            <person name="Shiraishi A."/>
            <person name="Satake H."/>
            <person name="Nakayama K."/>
        </authorList>
    </citation>
    <scope>NUCLEOTIDE SEQUENCE</scope>
</reference>
<dbReference type="Pfam" id="PF25597">
    <property type="entry name" value="SH3_retrovirus"/>
    <property type="match status" value="1"/>
</dbReference>
<organism evidence="5 6">
    <name type="scientific">Tanacetum coccineum</name>
    <dbReference type="NCBI Taxonomy" id="301880"/>
    <lineage>
        <taxon>Eukaryota</taxon>
        <taxon>Viridiplantae</taxon>
        <taxon>Streptophyta</taxon>
        <taxon>Embryophyta</taxon>
        <taxon>Tracheophyta</taxon>
        <taxon>Spermatophyta</taxon>
        <taxon>Magnoliopsida</taxon>
        <taxon>eudicotyledons</taxon>
        <taxon>Gunneridae</taxon>
        <taxon>Pentapetalae</taxon>
        <taxon>asterids</taxon>
        <taxon>campanulids</taxon>
        <taxon>Asterales</taxon>
        <taxon>Asteraceae</taxon>
        <taxon>Asteroideae</taxon>
        <taxon>Anthemideae</taxon>
        <taxon>Anthemidinae</taxon>
        <taxon>Tanacetum</taxon>
    </lineage>
</organism>
<dbReference type="Gene3D" id="4.10.60.10">
    <property type="entry name" value="Zinc finger, CCHC-type"/>
    <property type="match status" value="1"/>
</dbReference>
<accession>A0ABQ5IJD7</accession>
<comment type="caution">
    <text evidence="5">The sequence shown here is derived from an EMBL/GenBank/DDBJ whole genome shotgun (WGS) entry which is preliminary data.</text>
</comment>
<evidence type="ECO:0000259" key="4">
    <source>
        <dbReference type="PROSITE" id="PS50158"/>
    </source>
</evidence>
<dbReference type="EMBL" id="BQNB010020849">
    <property type="protein sequence ID" value="GJU00278.1"/>
    <property type="molecule type" value="Genomic_DNA"/>
</dbReference>
<evidence type="ECO:0000256" key="3">
    <source>
        <dbReference type="SAM" id="MobiDB-lite"/>
    </source>
</evidence>
<dbReference type="Pfam" id="PF22936">
    <property type="entry name" value="Pol_BBD"/>
    <property type="match status" value="1"/>
</dbReference>
<keyword evidence="2" id="KW-0479">Metal-binding</keyword>
<protein>
    <submittedName>
        <fullName evidence="5">Pol polyprotein</fullName>
    </submittedName>
</protein>
<proteinExistence type="predicted"/>
<dbReference type="PROSITE" id="PS50158">
    <property type="entry name" value="ZF_CCHC"/>
    <property type="match status" value="1"/>
</dbReference>
<feature type="compositionally biased region" description="Basic and acidic residues" evidence="3">
    <location>
        <begin position="656"/>
        <end position="674"/>
    </location>
</feature>
<dbReference type="InterPro" id="IPR043502">
    <property type="entry name" value="DNA/RNA_pol_sf"/>
</dbReference>
<evidence type="ECO:0000313" key="6">
    <source>
        <dbReference type="Proteomes" id="UP001151760"/>
    </source>
</evidence>
<evidence type="ECO:0000256" key="1">
    <source>
        <dbReference type="ARBA" id="ARBA00022750"/>
    </source>
</evidence>
<feature type="domain" description="CCHC-type" evidence="4">
    <location>
        <begin position="365"/>
        <end position="379"/>
    </location>
</feature>
<dbReference type="InterPro" id="IPR057670">
    <property type="entry name" value="SH3_retrovirus"/>
</dbReference>
<keyword evidence="1" id="KW-0378">Hydrolase</keyword>
<dbReference type="Proteomes" id="UP001151760">
    <property type="component" value="Unassembled WGS sequence"/>
</dbReference>